<evidence type="ECO:0000256" key="1">
    <source>
        <dbReference type="SAM" id="MobiDB-lite"/>
    </source>
</evidence>
<reference evidence="3" key="2">
    <citation type="journal article" date="2020" name="Plant Dis.">
        <title>A Grain Rot of Rice in Iran Caused by a Xanthomonas Strain Closely Related to X. sacchari.</title>
        <authorList>
            <person name="Mirghasempour S.A."/>
            <person name="Huang S."/>
            <person name="Studholme D.J."/>
            <person name="Brady C.L."/>
        </authorList>
    </citation>
    <scope>NUCLEOTIDE SEQUENCE</scope>
    <source>
        <strain evidence="3">SAM114</strain>
    </source>
</reference>
<keyword evidence="4" id="KW-1185">Reference proteome</keyword>
<dbReference type="AlphaFoldDB" id="A0A6N7QJV2"/>
<name>A0A6N7QJV2_9XANT</name>
<feature type="compositionally biased region" description="Pro residues" evidence="1">
    <location>
        <begin position="50"/>
        <end position="65"/>
    </location>
</feature>
<protein>
    <submittedName>
        <fullName evidence="2">Uncharacterized protein</fullName>
    </submittedName>
</protein>
<evidence type="ECO:0000313" key="2">
    <source>
        <dbReference type="EMBL" id="MRH02415.1"/>
    </source>
</evidence>
<gene>
    <name evidence="2" type="ORF">GIY21_19120</name>
    <name evidence="3" type="ORF">GIY22_18885</name>
</gene>
<dbReference type="EMBL" id="WJPM01000021">
    <property type="protein sequence ID" value="MRH76697.1"/>
    <property type="molecule type" value="Genomic_DNA"/>
</dbReference>
<accession>A0A6N7QJV2</accession>
<feature type="region of interest" description="Disordered" evidence="1">
    <location>
        <begin position="1"/>
        <end position="85"/>
    </location>
</feature>
<feature type="compositionally biased region" description="Basic and acidic residues" evidence="1">
    <location>
        <begin position="1"/>
        <end position="14"/>
    </location>
</feature>
<dbReference type="Proteomes" id="UP000437931">
    <property type="component" value="Unassembled WGS sequence"/>
</dbReference>
<dbReference type="Proteomes" id="UP000439314">
    <property type="component" value="Unassembled WGS sequence"/>
</dbReference>
<reference evidence="4 5" key="1">
    <citation type="submission" date="2019-11" db="EMBL/GenBank/DDBJ databases">
        <title>First report of rice panicle blight caused by Xanthomonas sp. in Iran.</title>
        <authorList>
            <person name="Mirghasempour S.A."/>
            <person name="Huang S."/>
            <person name="Brady C.L."/>
            <person name="Studholme D.J."/>
        </authorList>
    </citation>
    <scope>NUCLEOTIDE SEQUENCE [LARGE SCALE GENOMIC DNA]</scope>
    <source>
        <strain evidence="2 5">ASD011</strain>
        <strain evidence="4">SAM114</strain>
    </source>
</reference>
<evidence type="ECO:0000313" key="3">
    <source>
        <dbReference type="EMBL" id="MRH76697.1"/>
    </source>
</evidence>
<proteinExistence type="predicted"/>
<dbReference type="EMBL" id="WJPN01000021">
    <property type="protein sequence ID" value="MRH02415.1"/>
    <property type="molecule type" value="Genomic_DNA"/>
</dbReference>
<comment type="caution">
    <text evidence="2">The sequence shown here is derived from an EMBL/GenBank/DDBJ whole genome shotgun (WGS) entry which is preliminary data.</text>
</comment>
<evidence type="ECO:0000313" key="4">
    <source>
        <dbReference type="Proteomes" id="UP000437931"/>
    </source>
</evidence>
<sequence length="85" mass="9264">MARTLERHRTERLMHMQSPNPGQDPQQPPNEVPGQVPNPGVDPTPDRPIDPIPDQPTDPTIPPIQDPVGDVDAPVPGPRGPTQYV</sequence>
<evidence type="ECO:0000313" key="5">
    <source>
        <dbReference type="Proteomes" id="UP000439314"/>
    </source>
</evidence>
<organism evidence="2 5">
    <name type="scientific">Xanthomonas sontii</name>
    <dbReference type="NCBI Taxonomy" id="2650745"/>
    <lineage>
        <taxon>Bacteria</taxon>
        <taxon>Pseudomonadati</taxon>
        <taxon>Pseudomonadota</taxon>
        <taxon>Gammaproteobacteria</taxon>
        <taxon>Lysobacterales</taxon>
        <taxon>Lysobacteraceae</taxon>
        <taxon>Xanthomonas</taxon>
    </lineage>
</organism>